<dbReference type="Proteomes" id="UP001228690">
    <property type="component" value="Chromosome"/>
</dbReference>
<evidence type="ECO:0000313" key="2">
    <source>
        <dbReference type="EMBL" id="WGK68940.1"/>
    </source>
</evidence>
<accession>A0ABY8MHY2</accession>
<feature type="compositionally biased region" description="Basic and acidic residues" evidence="1">
    <location>
        <begin position="63"/>
        <end position="75"/>
    </location>
</feature>
<reference evidence="2 3" key="1">
    <citation type="submission" date="2023-04" db="EMBL/GenBank/DDBJ databases">
        <title>Spirochaete genome identified in red abalone sample constitutes a novel genus.</title>
        <authorList>
            <person name="Sharma S.P."/>
            <person name="Purcell C.M."/>
            <person name="Hyde J.R."/>
            <person name="Severin A.J."/>
        </authorList>
    </citation>
    <scope>NUCLEOTIDE SEQUENCE [LARGE SCALE GENOMIC DNA]</scope>
    <source>
        <strain evidence="2 3">SP-2023</strain>
    </source>
</reference>
<dbReference type="EMBL" id="CP123443">
    <property type="protein sequence ID" value="WGK68940.1"/>
    <property type="molecule type" value="Genomic_DNA"/>
</dbReference>
<gene>
    <name evidence="2" type="ORF">P0082_10705</name>
</gene>
<evidence type="ECO:0000313" key="3">
    <source>
        <dbReference type="Proteomes" id="UP001228690"/>
    </source>
</evidence>
<evidence type="ECO:0008006" key="4">
    <source>
        <dbReference type="Google" id="ProtNLM"/>
    </source>
</evidence>
<name>A0ABY8MHY2_9SPIO</name>
<dbReference type="Gene3D" id="1.10.287.1700">
    <property type="match status" value="1"/>
</dbReference>
<protein>
    <recommendedName>
        <fullName evidence="4">Flagellar FliJ protein</fullName>
    </recommendedName>
</protein>
<evidence type="ECO:0000256" key="1">
    <source>
        <dbReference type="SAM" id="MobiDB-lite"/>
    </source>
</evidence>
<organism evidence="2 3">
    <name type="scientific">Candidatus Haliotispira prima</name>
    <dbReference type="NCBI Taxonomy" id="3034016"/>
    <lineage>
        <taxon>Bacteria</taxon>
        <taxon>Pseudomonadati</taxon>
        <taxon>Spirochaetota</taxon>
        <taxon>Spirochaetia</taxon>
        <taxon>Spirochaetales</taxon>
        <taxon>Spirochaetaceae</taxon>
        <taxon>Candidatus Haliotispira</taxon>
    </lineage>
</organism>
<proteinExistence type="predicted"/>
<dbReference type="RefSeq" id="WP_326927127.1">
    <property type="nucleotide sequence ID" value="NZ_CP123443.1"/>
</dbReference>
<sequence>MQRFQFSLDTLLSLRQAKLEKQEQQLAVAVSNYNRQQEKMRFNRENSAHTWANLRGSGSGVLRDSESPDPRKSHSDYLYLDSLEKRSREIDERMHEARLVMENEQKCYADMRKDLRVLEKLRDRQHQKYKQKLEKVQDEASAEMSCVRALLRNRYGLQTMSPAIGTAKEED</sequence>
<feature type="region of interest" description="Disordered" evidence="1">
    <location>
        <begin position="46"/>
        <end position="78"/>
    </location>
</feature>
<dbReference type="InterPro" id="IPR053716">
    <property type="entry name" value="Flag_assembly_chemotaxis_eff"/>
</dbReference>
<keyword evidence="3" id="KW-1185">Reference proteome</keyword>